<sequence length="145" mass="15679">MVFLCCTGAITPCSSFCQVVSLQSNLPPMNEAHAMLMLPGGTGMQHWVHWWKLCLNEYGDCKPCCTASSVEGRGVQPHACSGFVLWVTPSLGSLALQIRQFSMLCCCGGSSAAVEMESLLGRQSARVRLQLFESRVIVPQHAADS</sequence>
<proteinExistence type="predicted"/>
<name>A0AAV1IG54_9CHLO</name>
<dbReference type="AlphaFoldDB" id="A0AAV1IG54"/>
<dbReference type="EMBL" id="CAUYUE010000012">
    <property type="protein sequence ID" value="CAK0785187.1"/>
    <property type="molecule type" value="Genomic_DNA"/>
</dbReference>
<reference evidence="1 2" key="1">
    <citation type="submission" date="2023-10" db="EMBL/GenBank/DDBJ databases">
        <authorList>
            <person name="Maclean D."/>
            <person name="Macfadyen A."/>
        </authorList>
    </citation>
    <scope>NUCLEOTIDE SEQUENCE [LARGE SCALE GENOMIC DNA]</scope>
</reference>
<comment type="caution">
    <text evidence="1">The sequence shown here is derived from an EMBL/GenBank/DDBJ whole genome shotgun (WGS) entry which is preliminary data.</text>
</comment>
<gene>
    <name evidence="1" type="ORF">CVIRNUC_008393</name>
</gene>
<evidence type="ECO:0000313" key="1">
    <source>
        <dbReference type="EMBL" id="CAK0785187.1"/>
    </source>
</evidence>
<dbReference type="Proteomes" id="UP001314263">
    <property type="component" value="Unassembled WGS sequence"/>
</dbReference>
<accession>A0AAV1IG54</accession>
<evidence type="ECO:0000313" key="2">
    <source>
        <dbReference type="Proteomes" id="UP001314263"/>
    </source>
</evidence>
<organism evidence="1 2">
    <name type="scientific">Coccomyxa viridis</name>
    <dbReference type="NCBI Taxonomy" id="1274662"/>
    <lineage>
        <taxon>Eukaryota</taxon>
        <taxon>Viridiplantae</taxon>
        <taxon>Chlorophyta</taxon>
        <taxon>core chlorophytes</taxon>
        <taxon>Trebouxiophyceae</taxon>
        <taxon>Trebouxiophyceae incertae sedis</taxon>
        <taxon>Coccomyxaceae</taxon>
        <taxon>Coccomyxa</taxon>
    </lineage>
</organism>
<protein>
    <recommendedName>
        <fullName evidence="3">Cytokinin riboside 5'-monophosphate phosphoribohydrolase</fullName>
    </recommendedName>
</protein>
<keyword evidence="2" id="KW-1185">Reference proteome</keyword>
<evidence type="ECO:0008006" key="3">
    <source>
        <dbReference type="Google" id="ProtNLM"/>
    </source>
</evidence>